<name>A0ABS9T980_9PSEU</name>
<proteinExistence type="predicted"/>
<dbReference type="PANTHER" id="PTHR22642:SF2">
    <property type="entry name" value="PROTEIN LONG AFTER FAR-RED 3"/>
    <property type="match status" value="1"/>
</dbReference>
<dbReference type="InterPro" id="IPR011059">
    <property type="entry name" value="Metal-dep_hydrolase_composite"/>
</dbReference>
<dbReference type="Gene3D" id="2.30.40.10">
    <property type="entry name" value="Urease, subunit C, domain 1"/>
    <property type="match status" value="1"/>
</dbReference>
<dbReference type="CDD" id="cd01300">
    <property type="entry name" value="YtcJ_like"/>
    <property type="match status" value="1"/>
</dbReference>
<evidence type="ECO:0000313" key="3">
    <source>
        <dbReference type="Proteomes" id="UP001299970"/>
    </source>
</evidence>
<dbReference type="SUPFAM" id="SSF51338">
    <property type="entry name" value="Composite domain of metallo-dependent hydrolases"/>
    <property type="match status" value="1"/>
</dbReference>
<organism evidence="2 3">
    <name type="scientific">Pseudonocardia alaniniphila</name>
    <dbReference type="NCBI Taxonomy" id="75291"/>
    <lineage>
        <taxon>Bacteria</taxon>
        <taxon>Bacillati</taxon>
        <taxon>Actinomycetota</taxon>
        <taxon>Actinomycetes</taxon>
        <taxon>Pseudonocardiales</taxon>
        <taxon>Pseudonocardiaceae</taxon>
        <taxon>Pseudonocardia</taxon>
    </lineage>
</organism>
<dbReference type="RefSeq" id="WP_241035077.1">
    <property type="nucleotide sequence ID" value="NZ_BAAAJF010000018.1"/>
</dbReference>
<keyword evidence="3" id="KW-1185">Reference proteome</keyword>
<sequence length="545" mass="58656">MASAASSPAVVADTVYVNGHVITLDPGAPTATGVAIKDGRFMAVGGDTLARTLTGPDTEVVDLGGATVIPGFNDSHCHIECAGQAGLVVDLAAVRSVAEALEAVRSFADSRQPGEWVTGSGWHPLAQLTESRYLTRAELDGAAPHNPVYLPTVGHVAMANSSAFEHAGIDDGTPDPVGGIIGRDEAGRPTGVLYERALDLIANCMPCWSVEQLEHQFVTGLAHANRFGITSVLQPWLSSSGIRAVQRLMLAGRLTARMGVMWIPEPLVTIDEWARTISGSGVSSWFGDEWMKLVGIKLVVDGGMSLRSALMREAYPDCPHHHGTATLEREHLIDLVLTAQEYDWRLGVHCVGDRAVDYVLDAFEAADRVRSLVGWRYALIHGSLARRDQLERARALGARLELQPAFLWNKAATIEKFLGTETTSRAVPMRTAIDVLGIDNVSMGTDYPTNDLNPFTNLYLAVTRKDIRGVTYGADEAVTREEALRAYTASGAFATRDETIKGTISPGKLADFAVLSDDYLSVDVERIKDIEAVRTVVGGRVVFKG</sequence>
<dbReference type="Gene3D" id="3.20.20.140">
    <property type="entry name" value="Metal-dependent hydrolases"/>
    <property type="match status" value="1"/>
</dbReference>
<dbReference type="InterPro" id="IPR033932">
    <property type="entry name" value="YtcJ-like"/>
</dbReference>
<dbReference type="Proteomes" id="UP001299970">
    <property type="component" value="Unassembled WGS sequence"/>
</dbReference>
<accession>A0ABS9T980</accession>
<dbReference type="Gene3D" id="3.10.310.70">
    <property type="match status" value="1"/>
</dbReference>
<dbReference type="EMBL" id="JAKXMK010000004">
    <property type="protein sequence ID" value="MCH6165041.1"/>
    <property type="molecule type" value="Genomic_DNA"/>
</dbReference>
<evidence type="ECO:0000313" key="2">
    <source>
        <dbReference type="EMBL" id="MCH6165041.1"/>
    </source>
</evidence>
<dbReference type="InterPro" id="IPR032466">
    <property type="entry name" value="Metal_Hydrolase"/>
</dbReference>
<dbReference type="InterPro" id="IPR013108">
    <property type="entry name" value="Amidohydro_3"/>
</dbReference>
<dbReference type="SUPFAM" id="SSF51556">
    <property type="entry name" value="Metallo-dependent hydrolases"/>
    <property type="match status" value="1"/>
</dbReference>
<reference evidence="2 3" key="1">
    <citation type="submission" date="2022-03" db="EMBL/GenBank/DDBJ databases">
        <title>Pseudonocardia alaer sp. nov., a novel actinomycete isolated from reed forest soil.</title>
        <authorList>
            <person name="Wang L."/>
        </authorList>
    </citation>
    <scope>NUCLEOTIDE SEQUENCE [LARGE SCALE GENOMIC DNA]</scope>
    <source>
        <strain evidence="2 3">Y-16303</strain>
    </source>
</reference>
<evidence type="ECO:0000259" key="1">
    <source>
        <dbReference type="Pfam" id="PF07969"/>
    </source>
</evidence>
<comment type="caution">
    <text evidence="2">The sequence shown here is derived from an EMBL/GenBank/DDBJ whole genome shotgun (WGS) entry which is preliminary data.</text>
</comment>
<dbReference type="PANTHER" id="PTHR22642">
    <property type="entry name" value="IMIDAZOLONEPROPIONASE"/>
    <property type="match status" value="1"/>
</dbReference>
<gene>
    <name evidence="2" type="ORF">MMF94_05040</name>
</gene>
<dbReference type="Pfam" id="PF07969">
    <property type="entry name" value="Amidohydro_3"/>
    <property type="match status" value="1"/>
</dbReference>
<feature type="domain" description="Amidohydrolase 3" evidence="1">
    <location>
        <begin position="59"/>
        <end position="543"/>
    </location>
</feature>
<protein>
    <submittedName>
        <fullName evidence="2">Amidohydrolase</fullName>
    </submittedName>
</protein>